<gene>
    <name evidence="1" type="ORF">MAR_026978</name>
</gene>
<accession>A0ABY7ES56</accession>
<reference evidence="1" key="1">
    <citation type="submission" date="2022-11" db="EMBL/GenBank/DDBJ databases">
        <title>Centuries of genome instability and evolution in soft-shell clam transmissible cancer (bioRxiv).</title>
        <authorList>
            <person name="Hart S.F.M."/>
            <person name="Yonemitsu M.A."/>
            <person name="Giersch R.M."/>
            <person name="Beal B.F."/>
            <person name="Arriagada G."/>
            <person name="Davis B.W."/>
            <person name="Ostrander E.A."/>
            <person name="Goff S.P."/>
            <person name="Metzger M.J."/>
        </authorList>
    </citation>
    <scope>NUCLEOTIDE SEQUENCE</scope>
    <source>
        <strain evidence="1">MELC-2E11</strain>
        <tissue evidence="1">Siphon/mantle</tissue>
    </source>
</reference>
<proteinExistence type="predicted"/>
<organism evidence="1 2">
    <name type="scientific">Mya arenaria</name>
    <name type="common">Soft-shell clam</name>
    <dbReference type="NCBI Taxonomy" id="6604"/>
    <lineage>
        <taxon>Eukaryota</taxon>
        <taxon>Metazoa</taxon>
        <taxon>Spiralia</taxon>
        <taxon>Lophotrochozoa</taxon>
        <taxon>Mollusca</taxon>
        <taxon>Bivalvia</taxon>
        <taxon>Autobranchia</taxon>
        <taxon>Heteroconchia</taxon>
        <taxon>Euheterodonta</taxon>
        <taxon>Imparidentia</taxon>
        <taxon>Neoheterodontei</taxon>
        <taxon>Myida</taxon>
        <taxon>Myoidea</taxon>
        <taxon>Myidae</taxon>
        <taxon>Mya</taxon>
    </lineage>
</organism>
<evidence type="ECO:0000313" key="2">
    <source>
        <dbReference type="Proteomes" id="UP001164746"/>
    </source>
</evidence>
<evidence type="ECO:0000313" key="1">
    <source>
        <dbReference type="EMBL" id="WAR12798.1"/>
    </source>
</evidence>
<dbReference type="EMBL" id="CP111019">
    <property type="protein sequence ID" value="WAR12798.1"/>
    <property type="molecule type" value="Genomic_DNA"/>
</dbReference>
<dbReference type="Gene3D" id="3.40.630.30">
    <property type="match status" value="1"/>
</dbReference>
<dbReference type="Proteomes" id="UP001164746">
    <property type="component" value="Chromosome 8"/>
</dbReference>
<protein>
    <submittedName>
        <fullName evidence="1">Uncharacterized protein</fullName>
    </submittedName>
</protein>
<keyword evidence="2" id="KW-1185">Reference proteome</keyword>
<sequence>MLIEKDTGEPIGIRTNRITWDGEVFDPTLIKQDAVRYTVLLCIRGTERVDFFKRYGTTQAFHFFGLATAHAHMRKGVTLDMIRNLGIGTVFAKGEATSKCSQKIYKEFGFEELFNQPYATFEVDGKFIIQDTGKHKSFKVYGLKVS</sequence>
<name>A0ABY7ES56_MYAAR</name>